<dbReference type="Gene3D" id="3.40.50.2300">
    <property type="match status" value="1"/>
</dbReference>
<dbReference type="KEGG" id="acib:ACBT_1375"/>
<evidence type="ECO:0000256" key="2">
    <source>
        <dbReference type="PROSITE-ProRule" id="PRU00169"/>
    </source>
</evidence>
<evidence type="ECO:0000313" key="7">
    <source>
        <dbReference type="Proteomes" id="UP000509513"/>
    </source>
</evidence>
<dbReference type="GO" id="GO:0000160">
    <property type="term" value="P:phosphorelay signal transduction system"/>
    <property type="evidence" value="ECO:0007669"/>
    <property type="project" value="InterPro"/>
</dbReference>
<proteinExistence type="predicted"/>
<organism evidence="4 7">
    <name type="scientific">Aliarcobacter cibarius</name>
    <dbReference type="NCBI Taxonomy" id="255507"/>
    <lineage>
        <taxon>Bacteria</taxon>
        <taxon>Pseudomonadati</taxon>
        <taxon>Campylobacterota</taxon>
        <taxon>Epsilonproteobacteria</taxon>
        <taxon>Campylobacterales</taxon>
        <taxon>Arcobacteraceae</taxon>
        <taxon>Aliarcobacter</taxon>
    </lineage>
</organism>
<evidence type="ECO:0000256" key="1">
    <source>
        <dbReference type="ARBA" id="ARBA00023125"/>
    </source>
</evidence>
<dbReference type="Gene3D" id="1.10.10.10">
    <property type="entry name" value="Winged helix-like DNA-binding domain superfamily/Winged helix DNA-binding domain"/>
    <property type="match status" value="1"/>
</dbReference>
<feature type="modified residue" description="4-aspartylphosphate" evidence="2">
    <location>
        <position position="59"/>
    </location>
</feature>
<dbReference type="RefSeq" id="WP_024775069.1">
    <property type="nucleotide sequence ID" value="NZ_CP043857.1"/>
</dbReference>
<reference evidence="5 6" key="1">
    <citation type="submission" date="2019-05" db="EMBL/GenBank/DDBJ databases">
        <title>Arcobacter cibarius and Arcobacter thereius providing challenges in identification an antibiotic susceptibility and Quinolone resistance.</title>
        <authorList>
            <person name="Busch A."/>
            <person name="Hanel I."/>
            <person name="Hotzel H."/>
            <person name="Tomaso H."/>
        </authorList>
    </citation>
    <scope>NUCLEOTIDE SEQUENCE [LARGE SCALE GENOMIC DNA]</scope>
    <source>
        <strain evidence="5 6">16CS0831-2</strain>
    </source>
</reference>
<keyword evidence="1" id="KW-0238">DNA-binding</keyword>
<dbReference type="Pfam" id="PF00072">
    <property type="entry name" value="Response_reg"/>
    <property type="match status" value="1"/>
</dbReference>
<dbReference type="EMBL" id="VBUC01000002">
    <property type="protein sequence ID" value="TLT01500.1"/>
    <property type="molecule type" value="Genomic_DNA"/>
</dbReference>
<dbReference type="InterPro" id="IPR036388">
    <property type="entry name" value="WH-like_DNA-bd_sf"/>
</dbReference>
<name>A0A5J6RIL2_9BACT</name>
<feature type="domain" description="Response regulatory" evidence="3">
    <location>
        <begin position="1"/>
        <end position="124"/>
    </location>
</feature>
<dbReference type="Proteomes" id="UP000509513">
    <property type="component" value="Chromosome"/>
</dbReference>
<keyword evidence="2" id="KW-0597">Phosphoprotein</keyword>
<accession>A0A5J6RIL2</accession>
<dbReference type="SUPFAM" id="SSF46894">
    <property type="entry name" value="C-terminal effector domain of the bipartite response regulators"/>
    <property type="match status" value="1"/>
</dbReference>
<dbReference type="InterPro" id="IPR011006">
    <property type="entry name" value="CheY-like_superfamily"/>
</dbReference>
<dbReference type="GO" id="GO:0003677">
    <property type="term" value="F:DNA binding"/>
    <property type="evidence" value="ECO:0007669"/>
    <property type="project" value="UniProtKB-KW"/>
</dbReference>
<evidence type="ECO:0000259" key="3">
    <source>
        <dbReference type="PROSITE" id="PS50110"/>
    </source>
</evidence>
<dbReference type="Proteomes" id="UP000305417">
    <property type="component" value="Unassembled WGS sequence"/>
</dbReference>
<dbReference type="EMBL" id="CP054051">
    <property type="protein sequence ID" value="QKJ27284.1"/>
    <property type="molecule type" value="Genomic_DNA"/>
</dbReference>
<evidence type="ECO:0000313" key="4">
    <source>
        <dbReference type="EMBL" id="QKJ27284.1"/>
    </source>
</evidence>
<evidence type="ECO:0000313" key="5">
    <source>
        <dbReference type="EMBL" id="TLT01500.1"/>
    </source>
</evidence>
<evidence type="ECO:0000313" key="6">
    <source>
        <dbReference type="Proteomes" id="UP000305417"/>
    </source>
</evidence>
<gene>
    <name evidence="4" type="ORF">ACBT_1375</name>
    <name evidence="5" type="ORF">FE247_01040</name>
</gene>
<dbReference type="CDD" id="cd00156">
    <property type="entry name" value="REC"/>
    <property type="match status" value="1"/>
</dbReference>
<dbReference type="InterPro" id="IPR016032">
    <property type="entry name" value="Sig_transdc_resp-reg_C-effctor"/>
</dbReference>
<dbReference type="InterPro" id="IPR001789">
    <property type="entry name" value="Sig_transdc_resp-reg_receiver"/>
</dbReference>
<dbReference type="GO" id="GO:0006355">
    <property type="term" value="P:regulation of DNA-templated transcription"/>
    <property type="evidence" value="ECO:0007669"/>
    <property type="project" value="InterPro"/>
</dbReference>
<sequence>MLKAIKNIRKLNNTKLLMVSNDDGYEKSISGFKEFKQVKTLKEALELAVSSQFDIVVIDTDLNDASFYETCSELSSIAPNLPKIIIANTCKEEDIITSINVGAYTILSKPLRMEDLKLTTIMCLNQTKRGDKIEFDHGIYFDEYRDQFFRPGGILIDFTRLEKSFLKLLIAKKNEVIDYETIKEVVWKGKDMSIYTMRNIVNKIRQKTYYEIIKNQSNRGYTIDIVKNN</sequence>
<dbReference type="OrthoDB" id="5345263at2"/>
<dbReference type="STRING" id="1442598.GCA_000522465_00938"/>
<reference evidence="4 7" key="2">
    <citation type="submission" date="2020-05" db="EMBL/GenBank/DDBJ databases">
        <title>Complete genome sequencing of Campylobacter and Arcobacter type strains.</title>
        <authorList>
            <person name="Miller W.G."/>
            <person name="Yee E."/>
        </authorList>
    </citation>
    <scope>NUCLEOTIDE SEQUENCE [LARGE SCALE GENOMIC DNA]</scope>
    <source>
        <strain evidence="4 7">LMG 21996</strain>
    </source>
</reference>
<dbReference type="SMART" id="SM00862">
    <property type="entry name" value="Trans_reg_C"/>
    <property type="match status" value="1"/>
</dbReference>
<dbReference type="SUPFAM" id="SSF52172">
    <property type="entry name" value="CheY-like"/>
    <property type="match status" value="1"/>
</dbReference>
<dbReference type="PROSITE" id="PS50110">
    <property type="entry name" value="RESPONSE_REGULATORY"/>
    <property type="match status" value="1"/>
</dbReference>
<dbReference type="AlphaFoldDB" id="A0A5J6RIL2"/>
<dbReference type="InterPro" id="IPR001867">
    <property type="entry name" value="OmpR/PhoB-type_DNA-bd"/>
</dbReference>
<keyword evidence="6" id="KW-1185">Reference proteome</keyword>
<protein>
    <submittedName>
        <fullName evidence="5">Response regulator transcription factor</fullName>
    </submittedName>
    <submittedName>
        <fullName evidence="4">Signal transduction response regulator, OmpR family</fullName>
    </submittedName>
</protein>